<dbReference type="InterPro" id="IPR002762">
    <property type="entry name" value="CbiX-like"/>
</dbReference>
<reference evidence="3 6" key="2">
    <citation type="submission" date="2018-08" db="EMBL/GenBank/DDBJ databases">
        <title>Murine metabolic-syndrome-specific gut microbial biobank.</title>
        <authorList>
            <person name="Liu C."/>
        </authorList>
    </citation>
    <scope>NUCLEOTIDE SEQUENCE [LARGE SCALE GENOMIC DNA]</scope>
    <source>
        <strain evidence="3 6">1XD21-27</strain>
    </source>
</reference>
<evidence type="ECO:0000313" key="4">
    <source>
        <dbReference type="EMBL" id="RGM31357.1"/>
    </source>
</evidence>
<dbReference type="PANTHER" id="PTHR33542:SF3">
    <property type="entry name" value="SIROHYDROCHLORIN FERROCHELATASE, CHLOROPLASTIC"/>
    <property type="match status" value="1"/>
</dbReference>
<dbReference type="EMBL" id="QSTD01000002">
    <property type="protein sequence ID" value="RGM31357.1"/>
    <property type="molecule type" value="Genomic_DNA"/>
</dbReference>
<gene>
    <name evidence="3" type="ORF">D3Z30_07310</name>
    <name evidence="4" type="ORF">DXC19_07315</name>
</gene>
<dbReference type="EMBL" id="QXWP01000003">
    <property type="protein sequence ID" value="NBH30790.1"/>
    <property type="molecule type" value="Genomic_DNA"/>
</dbReference>
<name>A0A8B2ZI72_STAWA</name>
<proteinExistence type="predicted"/>
<dbReference type="GO" id="GO:0046872">
    <property type="term" value="F:metal ion binding"/>
    <property type="evidence" value="ECO:0007669"/>
    <property type="project" value="UniProtKB-KW"/>
</dbReference>
<dbReference type="RefSeq" id="WP_002465467.1">
    <property type="nucleotide sequence ID" value="NZ_CABMFV010000002.1"/>
</dbReference>
<keyword evidence="1" id="KW-0479">Metal-binding</keyword>
<reference evidence="4 5" key="1">
    <citation type="submission" date="2018-08" db="EMBL/GenBank/DDBJ databases">
        <title>A genome reference for cultivated species of the human gut microbiota.</title>
        <authorList>
            <person name="Zou Y."/>
            <person name="Xue W."/>
            <person name="Luo G."/>
        </authorList>
    </citation>
    <scope>NUCLEOTIDE SEQUENCE [LARGE SCALE GENOMIC DNA]</scope>
    <source>
        <strain evidence="4 5">OM08-17AT</strain>
    </source>
</reference>
<dbReference type="PANTHER" id="PTHR33542">
    <property type="entry name" value="SIROHYDROCHLORIN FERROCHELATASE, CHLOROPLASTIC"/>
    <property type="match status" value="1"/>
</dbReference>
<dbReference type="Proteomes" id="UP000481807">
    <property type="component" value="Unassembled WGS sequence"/>
</dbReference>
<protein>
    <submittedName>
        <fullName evidence="4">Sirohydrochlorin chelatase</fullName>
    </submittedName>
</protein>
<dbReference type="Pfam" id="PF01903">
    <property type="entry name" value="CbiX"/>
    <property type="match status" value="2"/>
</dbReference>
<accession>A0A8B2ZI72</accession>
<comment type="caution">
    <text evidence="4">The sequence shown here is derived from an EMBL/GenBank/DDBJ whole genome shotgun (WGS) entry which is preliminary data.</text>
</comment>
<evidence type="ECO:0000313" key="6">
    <source>
        <dbReference type="Proteomes" id="UP000481807"/>
    </source>
</evidence>
<evidence type="ECO:0000313" key="3">
    <source>
        <dbReference type="EMBL" id="NBH30790.1"/>
    </source>
</evidence>
<evidence type="ECO:0000256" key="2">
    <source>
        <dbReference type="ARBA" id="ARBA00023239"/>
    </source>
</evidence>
<dbReference type="InterPro" id="IPR050963">
    <property type="entry name" value="Sirohydro_Cobaltochel/CbiX"/>
</dbReference>
<dbReference type="Gene3D" id="3.40.50.1400">
    <property type="match status" value="2"/>
</dbReference>
<evidence type="ECO:0000313" key="5">
    <source>
        <dbReference type="Proteomes" id="UP000261016"/>
    </source>
</evidence>
<keyword evidence="2" id="KW-0456">Lyase</keyword>
<organism evidence="4 5">
    <name type="scientific">Staphylococcus warneri</name>
    <dbReference type="NCBI Taxonomy" id="1292"/>
    <lineage>
        <taxon>Bacteria</taxon>
        <taxon>Bacillati</taxon>
        <taxon>Bacillota</taxon>
        <taxon>Bacilli</taxon>
        <taxon>Bacillales</taxon>
        <taxon>Staphylococcaceae</taxon>
        <taxon>Staphylococcus</taxon>
    </lineage>
</organism>
<dbReference type="SUPFAM" id="SSF53800">
    <property type="entry name" value="Chelatase"/>
    <property type="match status" value="1"/>
</dbReference>
<sequence length="240" mass="27682">MVGNILVAHGMRKGNQNKALEEFITTLLKDEEYHYELAFLESDTQSLEITMEKMIEKGITQFRIVPLLIFRAMHYIGDIPNILSEMKVKYPQISSQMSEPLGTHPYMKSLVERRIEDVHLADQASKTATVIIAHGNGSGRFTKAHDELKAFVETIDSKRPVYARALYGVLTFRNDLDEISKQYDELIIVPLFLFDGRLVNKVKRFIDDMDIHCKLHITPSINFDDALRLIIRERLEALQF</sequence>
<evidence type="ECO:0000256" key="1">
    <source>
        <dbReference type="ARBA" id="ARBA00022723"/>
    </source>
</evidence>
<dbReference type="AlphaFoldDB" id="A0A8B2ZI72"/>
<dbReference type="CDD" id="cd03416">
    <property type="entry name" value="CbiX_SirB_N"/>
    <property type="match status" value="1"/>
</dbReference>
<dbReference type="Proteomes" id="UP000261016">
    <property type="component" value="Unassembled WGS sequence"/>
</dbReference>
<dbReference type="GO" id="GO:0016829">
    <property type="term" value="F:lyase activity"/>
    <property type="evidence" value="ECO:0007669"/>
    <property type="project" value="UniProtKB-KW"/>
</dbReference>